<feature type="domain" description="Phosphatidic acid phosphatase type 2/haloperoxidase" evidence="3">
    <location>
        <begin position="316"/>
        <end position="429"/>
    </location>
</feature>
<dbReference type="InterPro" id="IPR036938">
    <property type="entry name" value="PAP2/HPO_sf"/>
</dbReference>
<feature type="transmembrane region" description="Helical" evidence="2">
    <location>
        <begin position="414"/>
        <end position="432"/>
    </location>
</feature>
<feature type="transmembrane region" description="Helical" evidence="2">
    <location>
        <begin position="317"/>
        <end position="337"/>
    </location>
</feature>
<dbReference type="PANTHER" id="PTHR14969">
    <property type="entry name" value="SPHINGOSINE-1-PHOSPHATE PHOSPHOHYDROLASE"/>
    <property type="match status" value="1"/>
</dbReference>
<dbReference type="Gene3D" id="1.20.144.10">
    <property type="entry name" value="Phosphatidic acid phosphatase type 2/haloperoxidase"/>
    <property type="match status" value="2"/>
</dbReference>
<dbReference type="EMBL" id="CP073767">
    <property type="protein sequence ID" value="UWZ58491.1"/>
    <property type="molecule type" value="Genomic_DNA"/>
</dbReference>
<dbReference type="CDD" id="cd03392">
    <property type="entry name" value="PAP2_like_2"/>
    <property type="match status" value="2"/>
</dbReference>
<evidence type="ECO:0000313" key="4">
    <source>
        <dbReference type="EMBL" id="UWZ58491.1"/>
    </source>
</evidence>
<dbReference type="AlphaFoldDB" id="A0A9Q9IMQ6"/>
<feature type="transmembrane region" description="Helical" evidence="2">
    <location>
        <begin position="357"/>
        <end position="377"/>
    </location>
</feature>
<evidence type="ECO:0000256" key="2">
    <source>
        <dbReference type="SAM" id="Phobius"/>
    </source>
</evidence>
<feature type="region of interest" description="Disordered" evidence="1">
    <location>
        <begin position="442"/>
        <end position="465"/>
    </location>
</feature>
<dbReference type="KEGG" id="daur:Daura_21320"/>
<accession>A0A9Q9IMQ6</accession>
<keyword evidence="2" id="KW-0812">Transmembrane</keyword>
<protein>
    <submittedName>
        <fullName evidence="4">Phosphatase PAP2 family protein</fullName>
    </submittedName>
</protein>
<dbReference type="Proteomes" id="UP001058003">
    <property type="component" value="Chromosome"/>
</dbReference>
<feature type="transmembrane region" description="Helical" evidence="2">
    <location>
        <begin position="168"/>
        <end position="186"/>
    </location>
</feature>
<feature type="transmembrane region" description="Helical" evidence="2">
    <location>
        <begin position="70"/>
        <end position="92"/>
    </location>
</feature>
<gene>
    <name evidence="4" type="ORF">Daura_21320</name>
</gene>
<feature type="transmembrane region" description="Helical" evidence="2">
    <location>
        <begin position="141"/>
        <end position="162"/>
    </location>
</feature>
<keyword evidence="2" id="KW-1133">Transmembrane helix</keyword>
<feature type="transmembrane region" description="Helical" evidence="2">
    <location>
        <begin position="40"/>
        <end position="63"/>
    </location>
</feature>
<dbReference type="Pfam" id="PF01569">
    <property type="entry name" value="PAP2"/>
    <property type="match status" value="2"/>
</dbReference>
<dbReference type="RefSeq" id="WP_260710495.1">
    <property type="nucleotide sequence ID" value="NZ_CP073767.1"/>
</dbReference>
<dbReference type="InterPro" id="IPR000326">
    <property type="entry name" value="PAP2/HPO"/>
</dbReference>
<evidence type="ECO:0000259" key="3">
    <source>
        <dbReference type="SMART" id="SM00014"/>
    </source>
</evidence>
<reference evidence="4" key="1">
    <citation type="submission" date="2021-04" db="EMBL/GenBank/DDBJ databases">
        <title>Dactylosporangium aurantiacum NRRL B-8018 full assembly.</title>
        <authorList>
            <person name="Hartkoorn R.C."/>
            <person name="Beaudoing E."/>
            <person name="Hot D."/>
        </authorList>
    </citation>
    <scope>NUCLEOTIDE SEQUENCE</scope>
    <source>
        <strain evidence="4">NRRL B-8018</strain>
    </source>
</reference>
<feature type="transmembrane region" description="Helical" evidence="2">
    <location>
        <begin position="234"/>
        <end position="256"/>
    </location>
</feature>
<feature type="transmembrane region" description="Helical" evidence="2">
    <location>
        <begin position="384"/>
        <end position="402"/>
    </location>
</feature>
<evidence type="ECO:0000313" key="5">
    <source>
        <dbReference type="Proteomes" id="UP001058003"/>
    </source>
</evidence>
<dbReference type="PANTHER" id="PTHR14969:SF13">
    <property type="entry name" value="AT30094P"/>
    <property type="match status" value="1"/>
</dbReference>
<sequence length="465" mass="49083">MLLLALVRGAWGPLEAFDRSVASGLNAQVAREDLTVAVLRAVGGFGGRTALLLVLLVGTAYLLIRRQPRLAAYVVVTAGGAFMLDPVVKLLVQRLRPVVDVPVAAAPGPSFPSGHALTSVVSYGVLLLVFLPTLPRRWRNWAFAVTGGLVVLIGFTRMALGVHYLTDVLAGWALGTVWLAVTAAAFRTWRRETGHGAAPITDGLAPEAAAQLVASPAHHDNPPPHAALKAAELVVAWVLVVGVLAGVGVLVTTVLADSAAFAFDLDLVRWLAAHRTPAFSAASKVGSALGSTHWIIAGTLAGAGLALGVFRRWRPVLFLTAVMAGEITVFLTVATVVHRARPAVQPLNPNLPPTASFPSGHVAGILCLTLAIAVLTWHSTWRTWRYTAIIATALLPAAVALSRLYRGVHHPTDILGSVLLAVLWVTASWWIIRPTADRPAARARRSAPGAREDAPHSAKNPVAIR</sequence>
<feature type="domain" description="Phosphatidic acid phosphatase type 2/haloperoxidase" evidence="3">
    <location>
        <begin position="70"/>
        <end position="183"/>
    </location>
</feature>
<keyword evidence="2" id="KW-0472">Membrane</keyword>
<feature type="transmembrane region" description="Helical" evidence="2">
    <location>
        <begin position="292"/>
        <end position="310"/>
    </location>
</feature>
<keyword evidence="5" id="KW-1185">Reference proteome</keyword>
<dbReference type="SMART" id="SM00014">
    <property type="entry name" value="acidPPc"/>
    <property type="match status" value="2"/>
</dbReference>
<name>A0A9Q9IMQ6_9ACTN</name>
<proteinExistence type="predicted"/>
<feature type="transmembrane region" description="Helical" evidence="2">
    <location>
        <begin position="112"/>
        <end position="134"/>
    </location>
</feature>
<organism evidence="4 5">
    <name type="scientific">Dactylosporangium aurantiacum</name>
    <dbReference type="NCBI Taxonomy" id="35754"/>
    <lineage>
        <taxon>Bacteria</taxon>
        <taxon>Bacillati</taxon>
        <taxon>Actinomycetota</taxon>
        <taxon>Actinomycetes</taxon>
        <taxon>Micromonosporales</taxon>
        <taxon>Micromonosporaceae</taxon>
        <taxon>Dactylosporangium</taxon>
    </lineage>
</organism>
<evidence type="ECO:0000256" key="1">
    <source>
        <dbReference type="SAM" id="MobiDB-lite"/>
    </source>
</evidence>
<dbReference type="SUPFAM" id="SSF48317">
    <property type="entry name" value="Acid phosphatase/Vanadium-dependent haloperoxidase"/>
    <property type="match status" value="2"/>
</dbReference>